<dbReference type="EMBL" id="JARKIF010000024">
    <property type="protein sequence ID" value="KAJ7615579.1"/>
    <property type="molecule type" value="Genomic_DNA"/>
</dbReference>
<evidence type="ECO:0000313" key="2">
    <source>
        <dbReference type="Proteomes" id="UP001221142"/>
    </source>
</evidence>
<feature type="non-terminal residue" evidence="1">
    <location>
        <position position="87"/>
    </location>
</feature>
<protein>
    <submittedName>
        <fullName evidence="1">Uncharacterized protein</fullName>
    </submittedName>
</protein>
<gene>
    <name evidence="1" type="ORF">FB45DRAFT_936006</name>
</gene>
<sequence length="87" mass="9580">YNHRGRLKGRHISAQARARNATSADTSADTFPDGVAVGAASHVSSLILVQMYPNQSYRELMHNLQCRGTQTPPLGSSHVIVWFTFIL</sequence>
<proteinExistence type="predicted"/>
<reference evidence="1" key="1">
    <citation type="submission" date="2023-03" db="EMBL/GenBank/DDBJ databases">
        <title>Massive genome expansion in bonnet fungi (Mycena s.s.) driven by repeated elements and novel gene families across ecological guilds.</title>
        <authorList>
            <consortium name="Lawrence Berkeley National Laboratory"/>
            <person name="Harder C.B."/>
            <person name="Miyauchi S."/>
            <person name="Viragh M."/>
            <person name="Kuo A."/>
            <person name="Thoen E."/>
            <person name="Andreopoulos B."/>
            <person name="Lu D."/>
            <person name="Skrede I."/>
            <person name="Drula E."/>
            <person name="Henrissat B."/>
            <person name="Morin E."/>
            <person name="Kohler A."/>
            <person name="Barry K."/>
            <person name="LaButti K."/>
            <person name="Morin E."/>
            <person name="Salamov A."/>
            <person name="Lipzen A."/>
            <person name="Mereny Z."/>
            <person name="Hegedus B."/>
            <person name="Baldrian P."/>
            <person name="Stursova M."/>
            <person name="Weitz H."/>
            <person name="Taylor A."/>
            <person name="Grigoriev I.V."/>
            <person name="Nagy L.G."/>
            <person name="Martin F."/>
            <person name="Kauserud H."/>
        </authorList>
    </citation>
    <scope>NUCLEOTIDE SEQUENCE</scope>
    <source>
        <strain evidence="1">9284</strain>
    </source>
</reference>
<dbReference type="AlphaFoldDB" id="A0AAD7FEK3"/>
<evidence type="ECO:0000313" key="1">
    <source>
        <dbReference type="EMBL" id="KAJ7615579.1"/>
    </source>
</evidence>
<keyword evidence="2" id="KW-1185">Reference proteome</keyword>
<organism evidence="1 2">
    <name type="scientific">Roridomyces roridus</name>
    <dbReference type="NCBI Taxonomy" id="1738132"/>
    <lineage>
        <taxon>Eukaryota</taxon>
        <taxon>Fungi</taxon>
        <taxon>Dikarya</taxon>
        <taxon>Basidiomycota</taxon>
        <taxon>Agaricomycotina</taxon>
        <taxon>Agaricomycetes</taxon>
        <taxon>Agaricomycetidae</taxon>
        <taxon>Agaricales</taxon>
        <taxon>Marasmiineae</taxon>
        <taxon>Mycenaceae</taxon>
        <taxon>Roridomyces</taxon>
    </lineage>
</organism>
<accession>A0AAD7FEK3</accession>
<dbReference type="Proteomes" id="UP001221142">
    <property type="component" value="Unassembled WGS sequence"/>
</dbReference>
<comment type="caution">
    <text evidence="1">The sequence shown here is derived from an EMBL/GenBank/DDBJ whole genome shotgun (WGS) entry which is preliminary data.</text>
</comment>
<name>A0AAD7FEK3_9AGAR</name>